<dbReference type="AlphaFoldDB" id="A0A1I1ZCV4"/>
<dbReference type="CDD" id="cd02970">
    <property type="entry name" value="PRX_like2"/>
    <property type="match status" value="1"/>
</dbReference>
<protein>
    <submittedName>
        <fullName evidence="2">Peroxiredoxin</fullName>
    </submittedName>
</protein>
<feature type="domain" description="Thioredoxin" evidence="1">
    <location>
        <begin position="4"/>
        <end position="163"/>
    </location>
</feature>
<accession>A0A1I1ZCV4</accession>
<dbReference type="OrthoDB" id="9809746at2"/>
<organism evidence="2 3">
    <name type="scientific">Sulfitobacter brevis</name>
    <dbReference type="NCBI Taxonomy" id="74348"/>
    <lineage>
        <taxon>Bacteria</taxon>
        <taxon>Pseudomonadati</taxon>
        <taxon>Pseudomonadota</taxon>
        <taxon>Alphaproteobacteria</taxon>
        <taxon>Rhodobacterales</taxon>
        <taxon>Roseobacteraceae</taxon>
        <taxon>Sulfitobacter</taxon>
    </lineage>
</organism>
<dbReference type="GO" id="GO:0016209">
    <property type="term" value="F:antioxidant activity"/>
    <property type="evidence" value="ECO:0007669"/>
    <property type="project" value="InterPro"/>
</dbReference>
<reference evidence="2 3" key="1">
    <citation type="submission" date="2016-10" db="EMBL/GenBank/DDBJ databases">
        <authorList>
            <person name="de Groot N.N."/>
        </authorList>
    </citation>
    <scope>NUCLEOTIDE SEQUENCE [LARGE SCALE GENOMIC DNA]</scope>
    <source>
        <strain evidence="2 3">DSM 11443</strain>
    </source>
</reference>
<dbReference type="EMBL" id="FOMW01000006">
    <property type="protein sequence ID" value="SFE28150.1"/>
    <property type="molecule type" value="Genomic_DNA"/>
</dbReference>
<dbReference type="Pfam" id="PF00578">
    <property type="entry name" value="AhpC-TSA"/>
    <property type="match status" value="1"/>
</dbReference>
<dbReference type="InterPro" id="IPR000866">
    <property type="entry name" value="AhpC/TSA"/>
</dbReference>
<evidence type="ECO:0000313" key="2">
    <source>
        <dbReference type="EMBL" id="SFE28150.1"/>
    </source>
</evidence>
<dbReference type="Proteomes" id="UP000198977">
    <property type="component" value="Unassembled WGS sequence"/>
</dbReference>
<name>A0A1I1ZCV4_9RHOB</name>
<dbReference type="Gene3D" id="3.40.30.10">
    <property type="entry name" value="Glutaredoxin"/>
    <property type="match status" value="1"/>
</dbReference>
<gene>
    <name evidence="2" type="ORF">SAMN04488523_10684</name>
</gene>
<dbReference type="RefSeq" id="WP_093923650.1">
    <property type="nucleotide sequence ID" value="NZ_FOMW01000006.1"/>
</dbReference>
<dbReference type="GO" id="GO:0016491">
    <property type="term" value="F:oxidoreductase activity"/>
    <property type="evidence" value="ECO:0007669"/>
    <property type="project" value="InterPro"/>
</dbReference>
<keyword evidence="3" id="KW-1185">Reference proteome</keyword>
<dbReference type="InterPro" id="IPR036249">
    <property type="entry name" value="Thioredoxin-like_sf"/>
</dbReference>
<dbReference type="SUPFAM" id="SSF52833">
    <property type="entry name" value="Thioredoxin-like"/>
    <property type="match status" value="1"/>
</dbReference>
<evidence type="ECO:0000313" key="3">
    <source>
        <dbReference type="Proteomes" id="UP000198977"/>
    </source>
</evidence>
<sequence>MTSLTAGQAFPDIKVKTLGGDTVALGKPQGGHDWKLVVFYRGLHCPICKKYVAQLDGMVEKFNDIGVDVVAVSGDPEGKAKDFVDETGVTLPVGYGLTLGEMGQLGLYISDPRSPQETDQPFAEPAHFVINGDGNIQILDISNAPFARPDLEMLLGGIKFVREKDYPIRGTHKAA</sequence>
<proteinExistence type="predicted"/>
<dbReference type="PROSITE" id="PS51352">
    <property type="entry name" value="THIOREDOXIN_2"/>
    <property type="match status" value="1"/>
</dbReference>
<dbReference type="InterPro" id="IPR013766">
    <property type="entry name" value="Thioredoxin_domain"/>
</dbReference>
<evidence type="ECO:0000259" key="1">
    <source>
        <dbReference type="PROSITE" id="PS51352"/>
    </source>
</evidence>
<dbReference type="STRING" id="74348.SAMN04488523_10684"/>